<evidence type="ECO:0000256" key="4">
    <source>
        <dbReference type="ARBA" id="ARBA00022692"/>
    </source>
</evidence>
<dbReference type="Pfam" id="PF00057">
    <property type="entry name" value="Ldl_recept_a"/>
    <property type="match status" value="4"/>
</dbReference>
<feature type="transmembrane region" description="Helical" evidence="15">
    <location>
        <begin position="360"/>
        <end position="381"/>
    </location>
</feature>
<evidence type="ECO:0000256" key="5">
    <source>
        <dbReference type="ARBA" id="ARBA00022729"/>
    </source>
</evidence>
<feature type="compositionally biased region" description="Low complexity" evidence="14">
    <location>
        <begin position="128"/>
        <end position="151"/>
    </location>
</feature>
<evidence type="ECO:0000256" key="3">
    <source>
        <dbReference type="ARBA" id="ARBA00022583"/>
    </source>
</evidence>
<dbReference type="RefSeq" id="XP_052124413.1">
    <property type="nucleotide sequence ID" value="XM_052268453.1"/>
</dbReference>
<dbReference type="GO" id="GO:0042562">
    <property type="term" value="F:hormone binding"/>
    <property type="evidence" value="ECO:0007669"/>
    <property type="project" value="TreeGrafter"/>
</dbReference>
<dbReference type="InterPro" id="IPR002172">
    <property type="entry name" value="LDrepeatLR_classA_rpt"/>
</dbReference>
<keyword evidence="12" id="KW-0325">Glycoprotein</keyword>
<keyword evidence="2" id="KW-0245">EGF-like domain</keyword>
<evidence type="ECO:0000259" key="16">
    <source>
        <dbReference type="PROSITE" id="PS50024"/>
    </source>
</evidence>
<dbReference type="Gene3D" id="3.30.70.960">
    <property type="entry name" value="SEA domain"/>
    <property type="match status" value="1"/>
</dbReference>
<dbReference type="Proteomes" id="UP000504606">
    <property type="component" value="Unplaced"/>
</dbReference>
<evidence type="ECO:0000256" key="1">
    <source>
        <dbReference type="ARBA" id="ARBA00004479"/>
    </source>
</evidence>
<dbReference type="CDD" id="cd00112">
    <property type="entry name" value="LDLa"/>
    <property type="match status" value="4"/>
</dbReference>
<dbReference type="SMART" id="SM00192">
    <property type="entry name" value="LDLa"/>
    <property type="match status" value="4"/>
</dbReference>
<dbReference type="PANTHER" id="PTHR22722:SF14">
    <property type="entry name" value="MEGALIN, ISOFORM A"/>
    <property type="match status" value="1"/>
</dbReference>
<dbReference type="PRINTS" id="PR00261">
    <property type="entry name" value="LDLRECEPTOR"/>
</dbReference>
<dbReference type="GeneID" id="113204517"/>
<dbReference type="InterPro" id="IPR036055">
    <property type="entry name" value="LDL_receptor-like_sf"/>
</dbReference>
<feature type="disulfide bond" evidence="13">
    <location>
        <begin position="797"/>
        <end position="809"/>
    </location>
</feature>
<feature type="disulfide bond" evidence="13">
    <location>
        <begin position="925"/>
        <end position="943"/>
    </location>
</feature>
<accession>A0A9C6X078</accession>
<dbReference type="InterPro" id="IPR036364">
    <property type="entry name" value="SEA_dom_sf"/>
</dbReference>
<comment type="subcellular location">
    <subcellularLocation>
        <location evidence="1">Membrane</location>
        <topology evidence="1">Single-pass type I membrane protein</topology>
    </subcellularLocation>
</comment>
<keyword evidence="17" id="KW-1185">Reference proteome</keyword>
<dbReference type="PROSITE" id="PS01209">
    <property type="entry name" value="LDLRA_1"/>
    <property type="match status" value="2"/>
</dbReference>
<feature type="region of interest" description="Disordered" evidence="14">
    <location>
        <begin position="641"/>
        <end position="707"/>
    </location>
</feature>
<reference evidence="18" key="1">
    <citation type="submission" date="2025-08" db="UniProtKB">
        <authorList>
            <consortium name="RefSeq"/>
        </authorList>
    </citation>
    <scope>IDENTIFICATION</scope>
    <source>
        <tissue evidence="18">Whole organism</tissue>
    </source>
</reference>
<protein>
    <submittedName>
        <fullName evidence="18">Uncharacterized protein LOC113204517 isoform X1</fullName>
    </submittedName>
</protein>
<keyword evidence="7" id="KW-0106">Calcium</keyword>
<dbReference type="SUPFAM" id="SSF82671">
    <property type="entry name" value="SEA domain"/>
    <property type="match status" value="1"/>
</dbReference>
<evidence type="ECO:0000256" key="13">
    <source>
        <dbReference type="PROSITE-ProRule" id="PRU00124"/>
    </source>
</evidence>
<dbReference type="GO" id="GO:0006898">
    <property type="term" value="P:receptor-mediated endocytosis"/>
    <property type="evidence" value="ECO:0007669"/>
    <property type="project" value="TreeGrafter"/>
</dbReference>
<dbReference type="PROSITE" id="PS50068">
    <property type="entry name" value="LDLRA_2"/>
    <property type="match status" value="4"/>
</dbReference>
<feature type="domain" description="SEA" evidence="16">
    <location>
        <begin position="399"/>
        <end position="523"/>
    </location>
</feature>
<dbReference type="PANTHER" id="PTHR22722">
    <property type="entry name" value="LOW-DENSITY LIPOPROTEIN RECEPTOR-RELATED PROTEIN 2-RELATED"/>
    <property type="match status" value="1"/>
</dbReference>
<keyword evidence="10 13" id="KW-1015">Disulfide bond</keyword>
<gene>
    <name evidence="18" type="primary">LOC113204517</name>
</gene>
<dbReference type="PROSITE" id="PS50024">
    <property type="entry name" value="SEA"/>
    <property type="match status" value="1"/>
</dbReference>
<dbReference type="InterPro" id="IPR023415">
    <property type="entry name" value="LDLR_class-A_CS"/>
</dbReference>
<name>A0A9C6X078_FRAOC</name>
<dbReference type="AlphaFoldDB" id="A0A9C6X078"/>
<feature type="disulfide bond" evidence="13">
    <location>
        <begin position="804"/>
        <end position="822"/>
    </location>
</feature>
<dbReference type="Gene3D" id="4.10.400.10">
    <property type="entry name" value="Low-density Lipoprotein Receptor"/>
    <property type="match status" value="4"/>
</dbReference>
<keyword evidence="9 15" id="KW-0472">Membrane</keyword>
<feature type="disulfide bond" evidence="13">
    <location>
        <begin position="816"/>
        <end position="831"/>
    </location>
</feature>
<evidence type="ECO:0000256" key="6">
    <source>
        <dbReference type="ARBA" id="ARBA00022737"/>
    </source>
</evidence>
<evidence type="ECO:0000256" key="2">
    <source>
        <dbReference type="ARBA" id="ARBA00022536"/>
    </source>
</evidence>
<feature type="disulfide bond" evidence="13">
    <location>
        <begin position="918"/>
        <end position="930"/>
    </location>
</feature>
<keyword evidence="8 15" id="KW-1133">Transmembrane helix</keyword>
<keyword evidence="6" id="KW-0677">Repeat</keyword>
<evidence type="ECO:0000256" key="9">
    <source>
        <dbReference type="ARBA" id="ARBA00023136"/>
    </source>
</evidence>
<evidence type="ECO:0000313" key="18">
    <source>
        <dbReference type="RefSeq" id="XP_052124413.1"/>
    </source>
</evidence>
<feature type="compositionally biased region" description="Low complexity" evidence="14">
    <location>
        <begin position="47"/>
        <end position="69"/>
    </location>
</feature>
<evidence type="ECO:0000256" key="15">
    <source>
        <dbReference type="SAM" id="Phobius"/>
    </source>
</evidence>
<feature type="region of interest" description="Disordered" evidence="14">
    <location>
        <begin position="524"/>
        <end position="547"/>
    </location>
</feature>
<dbReference type="Pfam" id="PF01390">
    <property type="entry name" value="SEA"/>
    <property type="match status" value="1"/>
</dbReference>
<organism evidence="17 18">
    <name type="scientific">Frankliniella occidentalis</name>
    <name type="common">Western flower thrips</name>
    <name type="synonym">Euthrips occidentalis</name>
    <dbReference type="NCBI Taxonomy" id="133901"/>
    <lineage>
        <taxon>Eukaryota</taxon>
        <taxon>Metazoa</taxon>
        <taxon>Ecdysozoa</taxon>
        <taxon>Arthropoda</taxon>
        <taxon>Hexapoda</taxon>
        <taxon>Insecta</taxon>
        <taxon>Pterygota</taxon>
        <taxon>Neoptera</taxon>
        <taxon>Paraneoptera</taxon>
        <taxon>Thysanoptera</taxon>
        <taxon>Terebrantia</taxon>
        <taxon>Thripoidea</taxon>
        <taxon>Thripidae</taxon>
        <taxon>Frankliniella</taxon>
    </lineage>
</organism>
<evidence type="ECO:0000256" key="10">
    <source>
        <dbReference type="ARBA" id="ARBA00023157"/>
    </source>
</evidence>
<comment type="caution">
    <text evidence="13">Lacks conserved residue(s) required for the propagation of feature annotation.</text>
</comment>
<dbReference type="SUPFAM" id="SSF57424">
    <property type="entry name" value="LDL receptor-like module"/>
    <property type="match status" value="4"/>
</dbReference>
<keyword evidence="5" id="KW-0732">Signal</keyword>
<evidence type="ECO:0000256" key="11">
    <source>
        <dbReference type="ARBA" id="ARBA00023170"/>
    </source>
</evidence>
<evidence type="ECO:0000256" key="12">
    <source>
        <dbReference type="ARBA" id="ARBA00023180"/>
    </source>
</evidence>
<keyword evidence="3" id="KW-0254">Endocytosis</keyword>
<dbReference type="InterPro" id="IPR051221">
    <property type="entry name" value="LDLR-related"/>
</dbReference>
<evidence type="ECO:0000313" key="17">
    <source>
        <dbReference type="Proteomes" id="UP000504606"/>
    </source>
</evidence>
<feature type="disulfide bond" evidence="13">
    <location>
        <begin position="937"/>
        <end position="952"/>
    </location>
</feature>
<dbReference type="OrthoDB" id="10056524at2759"/>
<feature type="compositionally biased region" description="Low complexity" evidence="14">
    <location>
        <begin position="650"/>
        <end position="701"/>
    </location>
</feature>
<feature type="region of interest" description="Disordered" evidence="14">
    <location>
        <begin position="1"/>
        <end position="164"/>
    </location>
</feature>
<evidence type="ECO:0000256" key="14">
    <source>
        <dbReference type="SAM" id="MobiDB-lite"/>
    </source>
</evidence>
<keyword evidence="11" id="KW-0675">Receptor</keyword>
<dbReference type="InterPro" id="IPR000082">
    <property type="entry name" value="SEA_dom"/>
</dbReference>
<feature type="disulfide bond" evidence="13">
    <location>
        <begin position="854"/>
        <end position="869"/>
    </location>
</feature>
<evidence type="ECO:0000256" key="7">
    <source>
        <dbReference type="ARBA" id="ARBA00022837"/>
    </source>
</evidence>
<keyword evidence="4 15" id="KW-0812">Transmembrane</keyword>
<dbReference type="GO" id="GO:0016324">
    <property type="term" value="C:apical plasma membrane"/>
    <property type="evidence" value="ECO:0007669"/>
    <property type="project" value="TreeGrafter"/>
</dbReference>
<sequence>MMCSSEMMDNPGYQHDEAAGSVQQRPLPGTPGGAATADNSIPMSGTAAPGPQQPPHQHQPLHQPLYHALQDGRRGASPQEAAGRRARSLRAPPRRPPPSEDASGRCTLNNSRVSLASWSPGPDGLLHGAGRSAGSSPGSPGGPVHHQLQHPAHPPHHLPGSALSTLSGALAGATGTLTNPSALKVRRNFISSPPEYQATAHHPGLLHPPPPAWGQHKLHPLRNALAYPLLQVCNNQLQLHPHLGEDGLVTKKPCRCPPEEPVHEYSSILGPAPHKAALAASTEPLYWSPVLKRAAGGGGAGAGVGGVGASAAQGSHPVGDEGTLKKGWSGTSRVFKYIVQRRGSLGAGGGAGAGRGWRCLLALLAAAAAAVLLTAGLAAYLTDGFGLLRSTEAALRGNGMVTLAGEFRVVSERWSPSLGDEQSAAWRTLADRIQLQLDALFEASALAAHYRHSTVTSLRPSEDVLDAIDVDCDVVLGDAAHMPDLVERAGLAFLRGLRRRAGRAWLGDLAVDVQSIGFVGAPIATDEDGEEAGPSTPTPTAARADPAVPGWAPWSSWSECYWTGSSGDVRGGGSAGTMVRLRSRTCSLDGGRGRALDGPEPCLLRLPSAGSPFEMEPCQSQPAPGAPTAATILIQDTVVALGPSKPSPVTPGATPTTSTARPPSATSPTSSSSSTSTVITPSLPLHPATPVTSASTPSSEPHPSPFSMTTLLVPVIVTQRPTTTSTTTAAPRREPRHCDECLTGEVCVALGEEAVPRCHAVKDPLDPTGCGGHCKLNFEFCQRLDVDAFRCVDDSVCLPGEWRCGNQLCIPLVKRCDGHFNCYDHTDEHNCECNLQTHFQCGNKTSCLPKSKRCDGVVDCWDAADELNCTRTFSLSACPRQDQFTCSNGQCISHARFCDGFADCGDKSDEPFGCGGDCKNHEWKCGNGRCIRKRAVCNGVDDCGDLSDEKECRKSRLPGS</sequence>
<feature type="compositionally biased region" description="Polar residues" evidence="14">
    <location>
        <begin position="106"/>
        <end position="117"/>
    </location>
</feature>
<feature type="disulfide bond" evidence="13">
    <location>
        <begin position="886"/>
        <end position="904"/>
    </location>
</feature>
<feature type="compositionally biased region" description="Low complexity" evidence="14">
    <location>
        <begin position="532"/>
        <end position="547"/>
    </location>
</feature>
<proteinExistence type="predicted"/>
<dbReference type="FunFam" id="4.10.400.10:FF:000009">
    <property type="entry name" value="Low-density lipoprotein receptor-related protein 1"/>
    <property type="match status" value="1"/>
</dbReference>
<dbReference type="GO" id="GO:0043235">
    <property type="term" value="C:receptor complex"/>
    <property type="evidence" value="ECO:0007669"/>
    <property type="project" value="TreeGrafter"/>
</dbReference>
<evidence type="ECO:0000256" key="8">
    <source>
        <dbReference type="ARBA" id="ARBA00022989"/>
    </source>
</evidence>